<name>A0AAW1RQ24_9CHLO</name>
<keyword evidence="3" id="KW-1185">Reference proteome</keyword>
<feature type="region of interest" description="Disordered" evidence="1">
    <location>
        <begin position="268"/>
        <end position="331"/>
    </location>
</feature>
<reference evidence="2 3" key="1">
    <citation type="journal article" date="2024" name="Nat. Commun.">
        <title>Phylogenomics reveals the evolutionary origins of lichenization in chlorophyte algae.</title>
        <authorList>
            <person name="Puginier C."/>
            <person name="Libourel C."/>
            <person name="Otte J."/>
            <person name="Skaloud P."/>
            <person name="Haon M."/>
            <person name="Grisel S."/>
            <person name="Petersen M."/>
            <person name="Berrin J.G."/>
            <person name="Delaux P.M."/>
            <person name="Dal Grande F."/>
            <person name="Keller J."/>
        </authorList>
    </citation>
    <scope>NUCLEOTIDE SEQUENCE [LARGE SCALE GENOMIC DNA]</scope>
    <source>
        <strain evidence="2 3">SAG 2523</strain>
    </source>
</reference>
<feature type="compositionally biased region" description="Basic and acidic residues" evidence="1">
    <location>
        <begin position="742"/>
        <end position="753"/>
    </location>
</feature>
<proteinExistence type="predicted"/>
<feature type="compositionally biased region" description="Low complexity" evidence="1">
    <location>
        <begin position="780"/>
        <end position="791"/>
    </location>
</feature>
<feature type="compositionally biased region" description="Basic and acidic residues" evidence="1">
    <location>
        <begin position="112"/>
        <end position="133"/>
    </location>
</feature>
<feature type="compositionally biased region" description="Pro residues" evidence="1">
    <location>
        <begin position="372"/>
        <end position="381"/>
    </location>
</feature>
<feature type="compositionally biased region" description="Low complexity" evidence="1">
    <location>
        <begin position="709"/>
        <end position="725"/>
    </location>
</feature>
<feature type="non-terminal residue" evidence="2">
    <location>
        <position position="928"/>
    </location>
</feature>
<dbReference type="AlphaFoldDB" id="A0AAW1RQ24"/>
<feature type="compositionally biased region" description="Polar residues" evidence="1">
    <location>
        <begin position="797"/>
        <end position="815"/>
    </location>
</feature>
<feature type="compositionally biased region" description="Polar residues" evidence="1">
    <location>
        <begin position="767"/>
        <end position="779"/>
    </location>
</feature>
<protein>
    <submittedName>
        <fullName evidence="2">Uncharacterized protein</fullName>
    </submittedName>
</protein>
<dbReference type="EMBL" id="JALJOV010002045">
    <property type="protein sequence ID" value="KAK9835934.1"/>
    <property type="molecule type" value="Genomic_DNA"/>
</dbReference>
<feature type="compositionally biased region" description="Polar residues" evidence="1">
    <location>
        <begin position="21"/>
        <end position="42"/>
    </location>
</feature>
<comment type="caution">
    <text evidence="2">The sequence shown here is derived from an EMBL/GenBank/DDBJ whole genome shotgun (WGS) entry which is preliminary data.</text>
</comment>
<feature type="region of interest" description="Disordered" evidence="1">
    <location>
        <begin position="705"/>
        <end position="725"/>
    </location>
</feature>
<dbReference type="Proteomes" id="UP001485043">
    <property type="component" value="Unassembled WGS sequence"/>
</dbReference>
<evidence type="ECO:0000313" key="3">
    <source>
        <dbReference type="Proteomes" id="UP001485043"/>
    </source>
</evidence>
<organism evidence="2 3">
    <name type="scientific">Apatococcus fuscideae</name>
    <dbReference type="NCBI Taxonomy" id="2026836"/>
    <lineage>
        <taxon>Eukaryota</taxon>
        <taxon>Viridiplantae</taxon>
        <taxon>Chlorophyta</taxon>
        <taxon>core chlorophytes</taxon>
        <taxon>Trebouxiophyceae</taxon>
        <taxon>Chlorellales</taxon>
        <taxon>Chlorellaceae</taxon>
        <taxon>Apatococcus</taxon>
    </lineage>
</organism>
<feature type="compositionally biased region" description="Basic and acidic residues" evidence="1">
    <location>
        <begin position="73"/>
        <end position="82"/>
    </location>
</feature>
<feature type="region of interest" description="Disordered" evidence="1">
    <location>
        <begin position="1"/>
        <end position="180"/>
    </location>
</feature>
<accession>A0AAW1RQ24</accession>
<evidence type="ECO:0000313" key="2">
    <source>
        <dbReference type="EMBL" id="KAK9835934.1"/>
    </source>
</evidence>
<gene>
    <name evidence="2" type="ORF">WJX84_009557</name>
</gene>
<evidence type="ECO:0000256" key="1">
    <source>
        <dbReference type="SAM" id="MobiDB-lite"/>
    </source>
</evidence>
<feature type="compositionally biased region" description="Polar residues" evidence="1">
    <location>
        <begin position="84"/>
        <end position="94"/>
    </location>
</feature>
<feature type="region of interest" description="Disordered" evidence="1">
    <location>
        <begin position="369"/>
        <end position="431"/>
    </location>
</feature>
<feature type="region of interest" description="Disordered" evidence="1">
    <location>
        <begin position="741"/>
        <end position="866"/>
    </location>
</feature>
<sequence>MPDEAAFTAAAEPSPGRAEQGSESSLAAQRSSTSGTVPSLGSATLGGLSQGLMPHEGHDAASNAPRLEIPDGLAEHAPDGEGTHASTLHATSVPGSDPACAGEATGAAEPGGPDRPEVKAEHAPEGEGSHADALHAAFPPGSDSWGEPSPPLAEDAPPSKWAQEGAARELSAPASADAGSTCRVAIRLKAPDGDDESDAADSGVVSLELCTREPTLSSCQLALQVHPPRQTYSRMALVASLNLMRHTPLQLKDPEPRQQLRRLSLFYQDGPSDEGKKVRSNASWTEAGPLGGRPGMQEPAKLHTRHQAQDSAAPALRPPNRASWAQGSRGLQTARALDQPPKLARSLLEPTGNRFPWQQMVAQQERVVGGAIPPPRRPPAQPIHRRRTTPEPGFWPQPHPRGPEMSSASAGPWDDGSAFDEAQKPGAMGAAQAPIEPLQLPPTPSRPIAFGMGPRWRGSPDAAGFQPGKLANLLNPAHPAFDCDILKLWQVLTFAERSLMEMQDRQQSEDEVSPSGTVRFPDLEPVRLHLAGHIADSPALWQVWNSGSQPRTEMVLRLDEDPEELPAVLRALHSAAGSFPAQKLDTNCSMHQPRMAEAWAALDSDKRNELLEAADKLGAHITLKALHRAQILPAQPQQPDSLPGSTARTDHLASQQLPLAPLPGRPAAELMLSFNSHGPARLFEALAPERPLSPRGMPAAFVDGWGDNAASPSPQKAAPSRAPPALELPPGIFWELAGTVPEDEHSPSMHSDEFLDASEGLGGDGSTTGFATSSRLLQPTGTGLSTRGSSGVVPDGISQQVLSASEGSWDESTPSMDGHQSAPMEPPAPAPAHETLPSAPVPKAARKPAYARDEAPSLPDALDTSHAPELQRLPAYEHEADGGCEGELSGYHLDGIGAGLQSKGHGKVAARPCALRMELTQGARLAGP</sequence>
<feature type="compositionally biased region" description="Low complexity" evidence="1">
    <location>
        <begin position="98"/>
        <end position="111"/>
    </location>
</feature>